<keyword evidence="4 10" id="KW-0808">Transferase</keyword>
<dbReference type="CDD" id="cd02012">
    <property type="entry name" value="TPP_TK"/>
    <property type="match status" value="1"/>
</dbReference>
<evidence type="ECO:0000259" key="11">
    <source>
        <dbReference type="SMART" id="SM00861"/>
    </source>
</evidence>
<dbReference type="PROSITE" id="PS00801">
    <property type="entry name" value="TRANSKETOLASE_1"/>
    <property type="match status" value="1"/>
</dbReference>
<dbReference type="EMBL" id="JACYXC010000001">
    <property type="protein sequence ID" value="MBH5334276.1"/>
    <property type="molecule type" value="Genomic_DNA"/>
</dbReference>
<dbReference type="Gene3D" id="3.40.50.970">
    <property type="match status" value="2"/>
</dbReference>
<comment type="similarity">
    <text evidence="1 10">Belongs to the transketolase family.</text>
</comment>
<dbReference type="PANTHER" id="PTHR43522">
    <property type="entry name" value="TRANSKETOLASE"/>
    <property type="match status" value="1"/>
</dbReference>
<sequence>MSTKPTTTELDEWTELDQRAIDTVRVLAMDSVQKVGNGHPGTAMSLAPAAYLLFQKLMRHDPSDPGWVGRDRFVLSPGHTSLTLYIQLYLSGYGLELDDLKAFRTWGSRTPGHPEHGHTVGVETTTGPLGQGIANAVGMAMAARYERGLFDPDAPEGTSPFDHTIWAIVSDGDLEEGISAEASSLAGHQKLGNLVALYDDNHISIEGDTATALSEDVLKRYEAYGWHVQRIEQAPNGDFDVHALYAALKAAQEETGRPSLIAARTIIAWPAPNAQNTEASHGSALGEEEVAATKRVLGFDPEQHFQVEDEVLRHARAVVDRGREARTAWDRRFKEWRNANPERAAEFDRIAAGELPEGWEETLPVFEPGKDVATRKASGQVLKALGGVIPELWGGSADLAGSNNTTIDPTSSFLPKDNPLPEADPYGRTIHFGIREHAMGSTMNGIALHGNTRVYGGTFLVFSDYMRPAVRLAALMKLPVTYVWTHDSIGLGEDGPTHQPVEHLAALRAIPGLNVVRPADANETAIAWREILRRHADRPAPHGLALTRQNVPTYAPDENAARGGYVLLEAEGPDGGRTEPQVVLIGTGSEVQLAVEARELLQAEGVPARVVSMPSVEWFEEQDQAYRDSVLPPSVRARVAVEAGIGLTWYRYVGEAGRVVSLEHFGASADYKVLFREFGLTADAVARAARESLAAAGR</sequence>
<evidence type="ECO:0000256" key="8">
    <source>
        <dbReference type="ARBA" id="ARBA00049473"/>
    </source>
</evidence>
<evidence type="ECO:0000256" key="10">
    <source>
        <dbReference type="RuleBase" id="RU004996"/>
    </source>
</evidence>
<dbReference type="Pfam" id="PF02779">
    <property type="entry name" value="Transket_pyr"/>
    <property type="match status" value="1"/>
</dbReference>
<dbReference type="InterPro" id="IPR049557">
    <property type="entry name" value="Transketolase_CS"/>
</dbReference>
<reference evidence="12 13" key="1">
    <citation type="submission" date="2020-09" db="EMBL/GenBank/DDBJ databases">
        <title>Biosynthesis of the nuclear factor of activated T cells inhibitor NFAT-133 and its congeners in Streptomyces pactum.</title>
        <authorList>
            <person name="Zhou W."/>
            <person name="Posri P."/>
            <person name="Abugrain M.E."/>
            <person name="Weisberg A.J."/>
            <person name="Chang J.H."/>
            <person name="Mahmud T."/>
        </authorList>
    </citation>
    <scope>NUCLEOTIDE SEQUENCE [LARGE SCALE GENOMIC DNA]</scope>
    <source>
        <strain evidence="12 13">ATCC 27456</strain>
    </source>
</reference>
<dbReference type="Proteomes" id="UP000807371">
    <property type="component" value="Unassembled WGS sequence"/>
</dbReference>
<comment type="caution">
    <text evidence="12">The sequence shown here is derived from an EMBL/GenBank/DDBJ whole genome shotgun (WGS) entry which is preliminary data.</text>
</comment>
<evidence type="ECO:0000256" key="9">
    <source>
        <dbReference type="NCBIfam" id="TIGR00232"/>
    </source>
</evidence>
<evidence type="ECO:0000256" key="7">
    <source>
        <dbReference type="ARBA" id="ARBA00023052"/>
    </source>
</evidence>
<name>A0ABS0NGH9_9ACTN</name>
<dbReference type="Pfam" id="PF00456">
    <property type="entry name" value="Transketolase_N"/>
    <property type="match status" value="1"/>
</dbReference>
<evidence type="ECO:0000256" key="1">
    <source>
        <dbReference type="ARBA" id="ARBA00007131"/>
    </source>
</evidence>
<proteinExistence type="inferred from homology"/>
<dbReference type="InterPro" id="IPR055152">
    <property type="entry name" value="Transketolase-like_C_2"/>
</dbReference>
<dbReference type="PROSITE" id="PS00802">
    <property type="entry name" value="TRANSKETOLASE_2"/>
    <property type="match status" value="1"/>
</dbReference>
<dbReference type="InterPro" id="IPR033247">
    <property type="entry name" value="Transketolase_fam"/>
</dbReference>
<dbReference type="GO" id="GO:0004802">
    <property type="term" value="F:transketolase activity"/>
    <property type="evidence" value="ECO:0007669"/>
    <property type="project" value="UniProtKB-EC"/>
</dbReference>
<dbReference type="SMART" id="SM00861">
    <property type="entry name" value="Transket_pyr"/>
    <property type="match status" value="1"/>
</dbReference>
<protein>
    <recommendedName>
        <fullName evidence="3 9">Transketolase</fullName>
        <ecNumber evidence="3 9">2.2.1.1</ecNumber>
    </recommendedName>
</protein>
<dbReference type="InterPro" id="IPR005474">
    <property type="entry name" value="Transketolase_N"/>
</dbReference>
<dbReference type="InterPro" id="IPR029061">
    <property type="entry name" value="THDP-binding"/>
</dbReference>
<feature type="domain" description="Transketolase-like pyrimidine-binding" evidence="11">
    <location>
        <begin position="372"/>
        <end position="553"/>
    </location>
</feature>
<dbReference type="NCBIfam" id="TIGR00232">
    <property type="entry name" value="tktlase_bact"/>
    <property type="match status" value="1"/>
</dbReference>
<dbReference type="EC" id="2.2.1.1" evidence="3 9"/>
<dbReference type="InterPro" id="IPR005475">
    <property type="entry name" value="Transketolase-like_Pyr-bd"/>
</dbReference>
<keyword evidence="13" id="KW-1185">Reference proteome</keyword>
<dbReference type="RefSeq" id="WP_197987993.1">
    <property type="nucleotide sequence ID" value="NZ_JACYXC010000001.1"/>
</dbReference>
<comment type="subunit">
    <text evidence="2 10">Homodimer.</text>
</comment>
<evidence type="ECO:0000256" key="4">
    <source>
        <dbReference type="ARBA" id="ARBA00022679"/>
    </source>
</evidence>
<dbReference type="InterPro" id="IPR009014">
    <property type="entry name" value="Transketo_C/PFOR_II"/>
</dbReference>
<keyword evidence="10" id="KW-0106">Calcium</keyword>
<accession>A0ABS0NGH9</accession>
<dbReference type="SUPFAM" id="SSF52922">
    <property type="entry name" value="TK C-terminal domain-like"/>
    <property type="match status" value="1"/>
</dbReference>
<evidence type="ECO:0000313" key="13">
    <source>
        <dbReference type="Proteomes" id="UP000807371"/>
    </source>
</evidence>
<keyword evidence="5 10" id="KW-0479">Metal-binding</keyword>
<gene>
    <name evidence="12" type="ORF">IHE55_05435</name>
</gene>
<keyword evidence="6 10" id="KW-0460">Magnesium</keyword>
<evidence type="ECO:0000256" key="5">
    <source>
        <dbReference type="ARBA" id="ARBA00022723"/>
    </source>
</evidence>
<dbReference type="CDD" id="cd07033">
    <property type="entry name" value="TPP_PYR_DXS_TK_like"/>
    <property type="match status" value="1"/>
</dbReference>
<comment type="function">
    <text evidence="10">Catalyzes the transfer of a two-carbon ketol group from a ketose donor to an aldose acceptor, via a covalent intermediate with the cofactor thiamine pyrophosphate.</text>
</comment>
<evidence type="ECO:0000256" key="6">
    <source>
        <dbReference type="ARBA" id="ARBA00022842"/>
    </source>
</evidence>
<comment type="catalytic activity">
    <reaction evidence="8 10">
        <text>D-sedoheptulose 7-phosphate + D-glyceraldehyde 3-phosphate = aldehydo-D-ribose 5-phosphate + D-xylulose 5-phosphate</text>
        <dbReference type="Rhea" id="RHEA:10508"/>
        <dbReference type="ChEBI" id="CHEBI:57483"/>
        <dbReference type="ChEBI" id="CHEBI:57737"/>
        <dbReference type="ChEBI" id="CHEBI:58273"/>
        <dbReference type="ChEBI" id="CHEBI:59776"/>
        <dbReference type="EC" id="2.2.1.1"/>
    </reaction>
</comment>
<organism evidence="12 13">
    <name type="scientific">Streptomyces pactum</name>
    <dbReference type="NCBI Taxonomy" id="68249"/>
    <lineage>
        <taxon>Bacteria</taxon>
        <taxon>Bacillati</taxon>
        <taxon>Actinomycetota</taxon>
        <taxon>Actinomycetes</taxon>
        <taxon>Kitasatosporales</taxon>
        <taxon>Streptomycetaceae</taxon>
        <taxon>Streptomyces</taxon>
    </lineage>
</organism>
<evidence type="ECO:0000256" key="2">
    <source>
        <dbReference type="ARBA" id="ARBA00011738"/>
    </source>
</evidence>
<dbReference type="InterPro" id="IPR020826">
    <property type="entry name" value="Transketolase_BS"/>
</dbReference>
<evidence type="ECO:0000313" key="12">
    <source>
        <dbReference type="EMBL" id="MBH5334276.1"/>
    </source>
</evidence>
<dbReference type="Gene3D" id="3.40.50.920">
    <property type="match status" value="1"/>
</dbReference>
<dbReference type="SUPFAM" id="SSF52518">
    <property type="entry name" value="Thiamin diphosphate-binding fold (THDP-binding)"/>
    <property type="match status" value="2"/>
</dbReference>
<comment type="cofactor">
    <cofactor evidence="10">
        <name>Mg(2+)</name>
        <dbReference type="ChEBI" id="CHEBI:18420"/>
    </cofactor>
    <cofactor evidence="10">
        <name>Ca(2+)</name>
        <dbReference type="ChEBI" id="CHEBI:29108"/>
    </cofactor>
    <cofactor evidence="10">
        <name>Mn(2+)</name>
        <dbReference type="ChEBI" id="CHEBI:29035"/>
    </cofactor>
    <cofactor evidence="10">
        <name>Co(2+)</name>
        <dbReference type="ChEBI" id="CHEBI:48828"/>
    </cofactor>
    <text evidence="10">Binds 1 Mg(2+) ion per subunit. Can also utilize other divalent metal cations, such as Ca(2+), Mn(2+) and Co(2+).</text>
</comment>
<dbReference type="Pfam" id="PF22613">
    <property type="entry name" value="Transketolase_C_1"/>
    <property type="match status" value="1"/>
</dbReference>
<evidence type="ECO:0000256" key="3">
    <source>
        <dbReference type="ARBA" id="ARBA00013152"/>
    </source>
</evidence>
<dbReference type="PANTHER" id="PTHR43522:SF2">
    <property type="entry name" value="TRANSKETOLASE 1-RELATED"/>
    <property type="match status" value="1"/>
</dbReference>
<dbReference type="InterPro" id="IPR005478">
    <property type="entry name" value="Transketolase_bac-like"/>
</dbReference>
<comment type="cofactor">
    <cofactor evidence="10">
        <name>thiamine diphosphate</name>
        <dbReference type="ChEBI" id="CHEBI:58937"/>
    </cofactor>
    <text evidence="10">Binds 1 thiamine pyrophosphate per subunit.</text>
</comment>
<keyword evidence="7 10" id="KW-0786">Thiamine pyrophosphate</keyword>